<dbReference type="RefSeq" id="XP_007373739.1">
    <property type="nucleotide sequence ID" value="XM_007373677.1"/>
</dbReference>
<dbReference type="Proteomes" id="UP000000709">
    <property type="component" value="Unassembled WGS sequence"/>
</dbReference>
<dbReference type="HOGENOM" id="CLU_025510_0_1_1"/>
<dbReference type="GeneID" id="18869893"/>
<proteinExistence type="predicted"/>
<dbReference type="InterPro" id="IPR007817">
    <property type="entry name" value="Isocyanide_synthase_DIT1"/>
</dbReference>
<gene>
    <name evidence="2" type="ORF">SPAPADRAFT_135460</name>
</gene>
<dbReference type="FunCoup" id="G3AHJ1">
    <property type="interactions" value="229"/>
</dbReference>
<evidence type="ECO:0000256" key="1">
    <source>
        <dbReference type="SAM" id="MobiDB-lite"/>
    </source>
</evidence>
<evidence type="ECO:0000313" key="3">
    <source>
        <dbReference type="Proteomes" id="UP000000709"/>
    </source>
</evidence>
<dbReference type="KEGG" id="spaa:SPAPADRAFT_135460"/>
<dbReference type="Pfam" id="PF05141">
    <property type="entry name" value="DIT1_PvcA"/>
    <property type="match status" value="1"/>
</dbReference>
<dbReference type="STRING" id="619300.G3AHJ1"/>
<reference evidence="2 3" key="1">
    <citation type="journal article" date="2011" name="Proc. Natl. Acad. Sci. U.S.A.">
        <title>Comparative genomics of xylose-fermenting fungi for enhanced biofuel production.</title>
        <authorList>
            <person name="Wohlbach D.J."/>
            <person name="Kuo A."/>
            <person name="Sato T.K."/>
            <person name="Potts K.M."/>
            <person name="Salamov A.A."/>
            <person name="LaButti K.M."/>
            <person name="Sun H."/>
            <person name="Clum A."/>
            <person name="Pangilinan J.L."/>
            <person name="Lindquist E.A."/>
            <person name="Lucas S."/>
            <person name="Lapidus A."/>
            <person name="Jin M."/>
            <person name="Gunawan C."/>
            <person name="Balan V."/>
            <person name="Dale B.E."/>
            <person name="Jeffries T.W."/>
            <person name="Zinkel R."/>
            <person name="Barry K.W."/>
            <person name="Grigoriev I.V."/>
            <person name="Gasch A.P."/>
        </authorList>
    </citation>
    <scope>NUCLEOTIDE SEQUENCE [LARGE SCALE GENOMIC DNA]</scope>
    <source>
        <strain evidence="3">NRRL Y-27907 / 11-Y1</strain>
    </source>
</reference>
<keyword evidence="3" id="KW-1185">Reference proteome</keyword>
<feature type="compositionally biased region" description="Low complexity" evidence="1">
    <location>
        <begin position="1"/>
        <end position="20"/>
    </location>
</feature>
<protein>
    <recommendedName>
        <fullName evidence="4">Spore wall maturation protein DIT1</fullName>
    </recommendedName>
</protein>
<dbReference type="OrthoDB" id="429813at2759"/>
<dbReference type="AlphaFoldDB" id="G3AHJ1"/>
<dbReference type="OMA" id="VAFEMIK"/>
<sequence length="492" mass="56489">MESSSSLSLRSNNSSSTTISEDQTKQKTYEHMRLIYSRDDNEFLSYRSYNGFDPKGCFTLIEQHSANRVYYSGYTRLSISNEYHIWEKLKNGIWHGVITIQSIITEFDIWFVRLILDSSRVAFDNLAKEDYEYYTKMVSKTFVEQLKHTVENDQWEFGGEKVFNSGIDFFTSRWQPLEAVLPAFPCKSSNVEKVSGEMPDKGEELALKRLIAFATSVKKIYPPGIIVWIVSDGHVFSDCIGVDDLKVNQYSQALKDLYQSLKPADWNPIKFCSLPEIFRLSSSNFDECFVSDVDLVHHLGTKLDDESETCRKILVASCDTDAGKLRQDITTEGHPRLALFRGFSRFMTEDLALHPNVSNISKKKYKKIVASVAFEMIKRNDAYSNLVELMFPFHLRFSIHAHNNAGPKFGISLLAKVGKEHCHPINSIEDHMEPRNTDLLHIPTPWHNAIVTIDDQETYYVIKSNKVHEELKKGTGRGGWDPTKLHYVFITQ</sequence>
<dbReference type="InParanoid" id="G3AHJ1"/>
<dbReference type="EMBL" id="GL996500">
    <property type="protein sequence ID" value="EGW34155.1"/>
    <property type="molecule type" value="Genomic_DNA"/>
</dbReference>
<evidence type="ECO:0008006" key="4">
    <source>
        <dbReference type="Google" id="ProtNLM"/>
    </source>
</evidence>
<name>G3AHJ1_SPAPN</name>
<dbReference type="PANTHER" id="PTHR37285:SF5">
    <property type="entry name" value="SPORE WALL MATURATION PROTEIN DIT1"/>
    <property type="match status" value="1"/>
</dbReference>
<dbReference type="PANTHER" id="PTHR37285">
    <property type="entry name" value="SPORE WALL MATURATION PROTEIN DIT1"/>
    <property type="match status" value="1"/>
</dbReference>
<organism evidence="3">
    <name type="scientific">Spathaspora passalidarum (strain NRRL Y-27907 / 11-Y1)</name>
    <dbReference type="NCBI Taxonomy" id="619300"/>
    <lineage>
        <taxon>Eukaryota</taxon>
        <taxon>Fungi</taxon>
        <taxon>Dikarya</taxon>
        <taxon>Ascomycota</taxon>
        <taxon>Saccharomycotina</taxon>
        <taxon>Pichiomycetes</taxon>
        <taxon>Debaryomycetaceae</taxon>
        <taxon>Spathaspora</taxon>
    </lineage>
</organism>
<feature type="region of interest" description="Disordered" evidence="1">
    <location>
        <begin position="1"/>
        <end position="25"/>
    </location>
</feature>
<accession>G3AHJ1</accession>
<evidence type="ECO:0000313" key="2">
    <source>
        <dbReference type="EMBL" id="EGW34155.1"/>
    </source>
</evidence>
<dbReference type="eggNOG" id="ENOG502QRI9">
    <property type="taxonomic scope" value="Eukaryota"/>
</dbReference>